<evidence type="ECO:0000313" key="3">
    <source>
        <dbReference type="Proteomes" id="UP000184207"/>
    </source>
</evidence>
<dbReference type="GO" id="GO:0016757">
    <property type="term" value="F:glycosyltransferase activity"/>
    <property type="evidence" value="ECO:0007669"/>
    <property type="project" value="InterPro"/>
</dbReference>
<dbReference type="STRING" id="1121883.SAMN02745226_00117"/>
<dbReference type="Pfam" id="PF00534">
    <property type="entry name" value="Glycos_transf_1"/>
    <property type="match status" value="1"/>
</dbReference>
<dbReference type="Gene3D" id="3.40.50.2000">
    <property type="entry name" value="Glycogen Phosphorylase B"/>
    <property type="match status" value="1"/>
</dbReference>
<dbReference type="InterPro" id="IPR001296">
    <property type="entry name" value="Glyco_trans_1"/>
</dbReference>
<name>A0A1M7RSL5_FERGO</name>
<organism evidence="2 3">
    <name type="scientific">Fervidobacterium gondwanense DSM 13020</name>
    <dbReference type="NCBI Taxonomy" id="1121883"/>
    <lineage>
        <taxon>Bacteria</taxon>
        <taxon>Thermotogati</taxon>
        <taxon>Thermotogota</taxon>
        <taxon>Thermotogae</taxon>
        <taxon>Thermotogales</taxon>
        <taxon>Fervidobacteriaceae</taxon>
        <taxon>Fervidobacterium</taxon>
    </lineage>
</organism>
<sequence length="391" mass="44839">MLYISTLEDLERLVGVKKKVFAQAKAFSNLLNSPTILVWNSGGNVRVSHIEGSRTYELAANLFALRNKFDKLLYYKKLRKVLPFVISYDSGQRIAYLRCTLYNKSFLNLLSCLKKENYKVAIEIPTSTFLKEYSNKGVAGRYLYLSYAKYHQAIYSIADLIVAIGEISESLKGFEHKVLETSNGIDLSEVPLIGPPAFTKQLNLIGVANVSYWHGYDRLLRGLAEYYASSKGFEVNFHVVGDGPELSALRNLTEKLKLDSHVFFHGRKSGNELYEVYKKRHVGIGSLGNHRKNMFTTSELKLREYCACGLPFLHATSDSDFPEQFPFALKVQSNEEPIDVLEIIRFYERIREQYPDYPEQMRKYAEENLTWDMKLHQVIERIQESISTGGE</sequence>
<dbReference type="EMBL" id="FRDJ01000001">
    <property type="protein sequence ID" value="SHN49303.1"/>
    <property type="molecule type" value="Genomic_DNA"/>
</dbReference>
<proteinExistence type="predicted"/>
<accession>A0A1M7RSL5</accession>
<evidence type="ECO:0000313" key="2">
    <source>
        <dbReference type="EMBL" id="SHN49303.1"/>
    </source>
</evidence>
<dbReference type="Proteomes" id="UP000184207">
    <property type="component" value="Unassembled WGS sequence"/>
</dbReference>
<dbReference type="RefSeq" id="WP_072757256.1">
    <property type="nucleotide sequence ID" value="NZ_FRDJ01000001.1"/>
</dbReference>
<keyword evidence="3" id="KW-1185">Reference proteome</keyword>
<protein>
    <submittedName>
        <fullName evidence="2">Glycosyl transferases group 1</fullName>
    </submittedName>
</protein>
<dbReference type="AlphaFoldDB" id="A0A1M7RSL5"/>
<dbReference type="SUPFAM" id="SSF53756">
    <property type="entry name" value="UDP-Glycosyltransferase/glycogen phosphorylase"/>
    <property type="match status" value="1"/>
</dbReference>
<dbReference type="OrthoDB" id="9802525at2"/>
<feature type="domain" description="Glycosyl transferase family 1" evidence="1">
    <location>
        <begin position="200"/>
        <end position="283"/>
    </location>
</feature>
<reference evidence="3" key="1">
    <citation type="submission" date="2016-12" db="EMBL/GenBank/DDBJ databases">
        <authorList>
            <person name="Varghese N."/>
            <person name="Submissions S."/>
        </authorList>
    </citation>
    <scope>NUCLEOTIDE SEQUENCE [LARGE SCALE GENOMIC DNA]</scope>
    <source>
        <strain evidence="3">DSM 13020</strain>
    </source>
</reference>
<keyword evidence="2" id="KW-0808">Transferase</keyword>
<evidence type="ECO:0000259" key="1">
    <source>
        <dbReference type="Pfam" id="PF00534"/>
    </source>
</evidence>
<gene>
    <name evidence="2" type="ORF">SAMN02745226_00117</name>
</gene>